<protein>
    <submittedName>
        <fullName evidence="1">Uncharacterized protein</fullName>
    </submittedName>
</protein>
<accession>X1U8A5</accession>
<dbReference type="EMBL" id="BARW01025912">
    <property type="protein sequence ID" value="GAJ13793.1"/>
    <property type="molecule type" value="Genomic_DNA"/>
</dbReference>
<dbReference type="AlphaFoldDB" id="X1U8A5"/>
<evidence type="ECO:0000313" key="1">
    <source>
        <dbReference type="EMBL" id="GAJ13793.1"/>
    </source>
</evidence>
<organism evidence="1">
    <name type="scientific">marine sediment metagenome</name>
    <dbReference type="NCBI Taxonomy" id="412755"/>
    <lineage>
        <taxon>unclassified sequences</taxon>
        <taxon>metagenomes</taxon>
        <taxon>ecological metagenomes</taxon>
    </lineage>
</organism>
<gene>
    <name evidence="1" type="ORF">S12H4_42366</name>
</gene>
<reference evidence="1" key="1">
    <citation type="journal article" date="2014" name="Front. Microbiol.">
        <title>High frequency of phylogenetically diverse reductive dehalogenase-homologous genes in deep subseafloor sedimentary metagenomes.</title>
        <authorList>
            <person name="Kawai M."/>
            <person name="Futagami T."/>
            <person name="Toyoda A."/>
            <person name="Takaki Y."/>
            <person name="Nishi S."/>
            <person name="Hori S."/>
            <person name="Arai W."/>
            <person name="Tsubouchi T."/>
            <person name="Morono Y."/>
            <person name="Uchiyama I."/>
            <person name="Ito T."/>
            <person name="Fujiyama A."/>
            <person name="Inagaki F."/>
            <person name="Takami H."/>
        </authorList>
    </citation>
    <scope>NUCLEOTIDE SEQUENCE</scope>
    <source>
        <strain evidence="1">Expedition CK06-06</strain>
    </source>
</reference>
<comment type="caution">
    <text evidence="1">The sequence shown here is derived from an EMBL/GenBank/DDBJ whole genome shotgun (WGS) entry which is preliminary data.</text>
</comment>
<name>X1U8A5_9ZZZZ</name>
<sequence>MKQDIHELSDFPRYPIGFRYPKTNPLDLRSWRYGRAGNALSCQFGAHLGFAQDVGKPGASAAVTVDLLAAGKYTLEITVSDTDGRLGNGNIAKDELAGGYILIYPDGMDDTINRMVVANTATIGGGVMTIKVLKPLPVALSPNPHAEIIANPYLGVLKGNYDRQMIVGMPTRAALEDQYLWLQT</sequence>
<proteinExistence type="predicted"/>